<gene>
    <name evidence="1" type="ORF">FOZ76_19035</name>
</gene>
<sequence>MIYTFRSKATGEFIMLGEHAKPLLKAAGKSGDTVAEARGVFTPEQLPAAIAGIERAIGQSSEPAFDEDDPKERAQAQQYVSLRQRAQPLLDMLRKALDKGVDVMWEVSGR</sequence>
<protein>
    <submittedName>
        <fullName evidence="1">DUF1840 domain-containing protein</fullName>
    </submittedName>
</protein>
<keyword evidence="2" id="KW-1185">Reference proteome</keyword>
<reference evidence="1 2" key="1">
    <citation type="submission" date="2019-07" db="EMBL/GenBank/DDBJ databases">
        <title>Qingshengfaniella alkalisoli gen. nov., sp. nov., isolated from saline soil.</title>
        <authorList>
            <person name="Xu L."/>
            <person name="Huang X.-X."/>
            <person name="Sun J.-Q."/>
        </authorList>
    </citation>
    <scope>NUCLEOTIDE SEQUENCE [LARGE SCALE GENOMIC DNA]</scope>
    <source>
        <strain evidence="1 2">DSM 27279</strain>
    </source>
</reference>
<evidence type="ECO:0000313" key="1">
    <source>
        <dbReference type="EMBL" id="TSH91240.1"/>
    </source>
</evidence>
<dbReference type="InterPro" id="IPR014991">
    <property type="entry name" value="DUF1840"/>
</dbReference>
<dbReference type="Proteomes" id="UP000318405">
    <property type="component" value="Unassembled WGS sequence"/>
</dbReference>
<dbReference type="Pfam" id="PF08895">
    <property type="entry name" value="DUF1840"/>
    <property type="match status" value="1"/>
</dbReference>
<dbReference type="OrthoDB" id="5296629at2"/>
<evidence type="ECO:0000313" key="2">
    <source>
        <dbReference type="Proteomes" id="UP000318405"/>
    </source>
</evidence>
<dbReference type="EMBL" id="VLTJ01000037">
    <property type="protein sequence ID" value="TSH91240.1"/>
    <property type="molecule type" value="Genomic_DNA"/>
</dbReference>
<dbReference type="RefSeq" id="WP_143949865.1">
    <property type="nucleotide sequence ID" value="NZ_BAABMB010000008.1"/>
</dbReference>
<comment type="caution">
    <text evidence="1">The sequence shown here is derived from an EMBL/GenBank/DDBJ whole genome shotgun (WGS) entry which is preliminary data.</text>
</comment>
<proteinExistence type="predicted"/>
<organism evidence="1 2">
    <name type="scientific">Verticiella sediminum</name>
    <dbReference type="NCBI Taxonomy" id="1247510"/>
    <lineage>
        <taxon>Bacteria</taxon>
        <taxon>Pseudomonadati</taxon>
        <taxon>Pseudomonadota</taxon>
        <taxon>Betaproteobacteria</taxon>
        <taxon>Burkholderiales</taxon>
        <taxon>Alcaligenaceae</taxon>
        <taxon>Verticiella</taxon>
    </lineage>
</organism>
<dbReference type="AlphaFoldDB" id="A0A556AEB9"/>
<accession>A0A556AEB9</accession>
<name>A0A556AEB9_9BURK</name>